<name>A0A8S3SUR4_MYTED</name>
<sequence>MECNKRLLRPKTIQLFATYVGFILYVACFATPAWIVYSDGIVKRTSGLFQICLENGQNGCSALVAKDNILRTVQPLGCLGLVAYFCFCVSASLAHFCSDKWKMLKGIKFLAFISALSAGTFVAIAHLLILQSKVEYNSSLGYSGIIGVISVFIALILCPFYILDGMKAKDLNIKKKPFSPNIPPQSYQHEDTFAWSDGMKYKDRNMKNKPFSDNIPPQSYRHEDSFSWSDTTTFCKHVRHGEPSEPSVNEIIEEESSTSPKLLPYKPTPILMEPTLIDLELEADEAIAELENDEALEEINLKPSRTLVPLKPATSLYFTNEGFTPDFDDDFYELLPADSDRYLQPVTPLPESLSETPRTHVLPYVQETEIEEKELDSPDHACLTREPVASDQDTTDIKAPSTSVSPSIQNCESFKDDEMCSSGRSACSTPISVTSDKHDQSVYESEDDSSTTSEEMDEKREITRNMDQGMNEFNNDQSHGSLTARKSVHFEDNEDEDDDISSDKQQPPRTALPVPTLNCIQLYRDENSDTDDF</sequence>
<evidence type="ECO:0000256" key="6">
    <source>
        <dbReference type="SAM" id="Phobius"/>
    </source>
</evidence>
<feature type="compositionally biased region" description="Polar residues" evidence="5">
    <location>
        <begin position="422"/>
        <end position="434"/>
    </location>
</feature>
<evidence type="ECO:0000256" key="5">
    <source>
        <dbReference type="SAM" id="MobiDB-lite"/>
    </source>
</evidence>
<dbReference type="PANTHER" id="PTHR10671">
    <property type="entry name" value="EPITHELIAL MEMBRANE PROTEIN-RELATED"/>
    <property type="match status" value="1"/>
</dbReference>
<evidence type="ECO:0000313" key="7">
    <source>
        <dbReference type="EMBL" id="CAG2221769.1"/>
    </source>
</evidence>
<dbReference type="PANTHER" id="PTHR10671:SF108">
    <property type="entry name" value="CLAUDIN FAMILY PROTEIN-RELATED"/>
    <property type="match status" value="1"/>
</dbReference>
<feature type="transmembrane region" description="Helical" evidence="6">
    <location>
        <begin position="109"/>
        <end position="129"/>
    </location>
</feature>
<evidence type="ECO:0000256" key="2">
    <source>
        <dbReference type="ARBA" id="ARBA00022692"/>
    </source>
</evidence>
<evidence type="ECO:0000313" key="8">
    <source>
        <dbReference type="Proteomes" id="UP000683360"/>
    </source>
</evidence>
<evidence type="ECO:0000256" key="4">
    <source>
        <dbReference type="ARBA" id="ARBA00023136"/>
    </source>
</evidence>
<keyword evidence="3 6" id="KW-1133">Transmembrane helix</keyword>
<reference evidence="7" key="1">
    <citation type="submission" date="2021-03" db="EMBL/GenBank/DDBJ databases">
        <authorList>
            <person name="Bekaert M."/>
        </authorList>
    </citation>
    <scope>NUCLEOTIDE SEQUENCE</scope>
</reference>
<protein>
    <submittedName>
        <fullName evidence="7">Uncharacterized protein</fullName>
    </submittedName>
</protein>
<feature type="transmembrane region" description="Helical" evidence="6">
    <location>
        <begin position="141"/>
        <end position="163"/>
    </location>
</feature>
<evidence type="ECO:0000256" key="3">
    <source>
        <dbReference type="ARBA" id="ARBA00022989"/>
    </source>
</evidence>
<dbReference type="AlphaFoldDB" id="A0A8S3SUR4"/>
<dbReference type="InterPro" id="IPR050579">
    <property type="entry name" value="PMP-22/EMP/MP20-like"/>
</dbReference>
<comment type="caution">
    <text evidence="7">The sequence shown here is derived from an EMBL/GenBank/DDBJ whole genome shotgun (WGS) entry which is preliminary data.</text>
</comment>
<keyword evidence="8" id="KW-1185">Reference proteome</keyword>
<dbReference type="EMBL" id="CAJPWZ010001693">
    <property type="protein sequence ID" value="CAG2221769.1"/>
    <property type="molecule type" value="Genomic_DNA"/>
</dbReference>
<dbReference type="Gene3D" id="1.20.140.150">
    <property type="match status" value="1"/>
</dbReference>
<feature type="compositionally biased region" description="Polar residues" evidence="5">
    <location>
        <begin position="465"/>
        <end position="481"/>
    </location>
</feature>
<dbReference type="OrthoDB" id="6114790at2759"/>
<dbReference type="GO" id="GO:0005886">
    <property type="term" value="C:plasma membrane"/>
    <property type="evidence" value="ECO:0007669"/>
    <property type="project" value="TreeGrafter"/>
</dbReference>
<feature type="transmembrane region" description="Helical" evidence="6">
    <location>
        <begin position="12"/>
        <end position="37"/>
    </location>
</feature>
<dbReference type="Proteomes" id="UP000683360">
    <property type="component" value="Unassembled WGS sequence"/>
</dbReference>
<accession>A0A8S3SUR4</accession>
<proteinExistence type="predicted"/>
<organism evidence="7 8">
    <name type="scientific">Mytilus edulis</name>
    <name type="common">Blue mussel</name>
    <dbReference type="NCBI Taxonomy" id="6550"/>
    <lineage>
        <taxon>Eukaryota</taxon>
        <taxon>Metazoa</taxon>
        <taxon>Spiralia</taxon>
        <taxon>Lophotrochozoa</taxon>
        <taxon>Mollusca</taxon>
        <taxon>Bivalvia</taxon>
        <taxon>Autobranchia</taxon>
        <taxon>Pteriomorphia</taxon>
        <taxon>Mytilida</taxon>
        <taxon>Mytiloidea</taxon>
        <taxon>Mytilidae</taxon>
        <taxon>Mytilinae</taxon>
        <taxon>Mytilus</taxon>
    </lineage>
</organism>
<keyword evidence="2 6" id="KW-0812">Transmembrane</keyword>
<feature type="transmembrane region" description="Helical" evidence="6">
    <location>
        <begin position="73"/>
        <end position="97"/>
    </location>
</feature>
<comment type="subcellular location">
    <subcellularLocation>
        <location evidence="1">Membrane</location>
        <topology evidence="1">Multi-pass membrane protein</topology>
    </subcellularLocation>
</comment>
<keyword evidence="4 6" id="KW-0472">Membrane</keyword>
<feature type="compositionally biased region" description="Polar residues" evidence="5">
    <location>
        <begin position="400"/>
        <end position="412"/>
    </location>
</feature>
<evidence type="ECO:0000256" key="1">
    <source>
        <dbReference type="ARBA" id="ARBA00004141"/>
    </source>
</evidence>
<gene>
    <name evidence="7" type="ORF">MEDL_35145</name>
</gene>
<feature type="region of interest" description="Disordered" evidence="5">
    <location>
        <begin position="371"/>
        <end position="533"/>
    </location>
</feature>